<comment type="caution">
    <text evidence="1">The sequence shown here is derived from an EMBL/GenBank/DDBJ whole genome shotgun (WGS) entry which is preliminary data.</text>
</comment>
<name>A0AAV5JMW5_9ROSI</name>
<accession>A0AAV5JMW5</accession>
<evidence type="ECO:0000313" key="2">
    <source>
        <dbReference type="Proteomes" id="UP001054252"/>
    </source>
</evidence>
<dbReference type="AlphaFoldDB" id="A0AAV5JMW5"/>
<evidence type="ECO:0000313" key="1">
    <source>
        <dbReference type="EMBL" id="GKV16029.1"/>
    </source>
</evidence>
<proteinExistence type="predicted"/>
<reference evidence="1 2" key="1">
    <citation type="journal article" date="2021" name="Commun. Biol.">
        <title>The genome of Shorea leprosula (Dipterocarpaceae) highlights the ecological relevance of drought in aseasonal tropical rainforests.</title>
        <authorList>
            <person name="Ng K.K.S."/>
            <person name="Kobayashi M.J."/>
            <person name="Fawcett J.A."/>
            <person name="Hatakeyama M."/>
            <person name="Paape T."/>
            <person name="Ng C.H."/>
            <person name="Ang C.C."/>
            <person name="Tnah L.H."/>
            <person name="Lee C.T."/>
            <person name="Nishiyama T."/>
            <person name="Sese J."/>
            <person name="O'Brien M.J."/>
            <person name="Copetti D."/>
            <person name="Mohd Noor M.I."/>
            <person name="Ong R.C."/>
            <person name="Putra M."/>
            <person name="Sireger I.Z."/>
            <person name="Indrioko S."/>
            <person name="Kosugi Y."/>
            <person name="Izuno A."/>
            <person name="Isagi Y."/>
            <person name="Lee S.L."/>
            <person name="Shimizu K.K."/>
        </authorList>
    </citation>
    <scope>NUCLEOTIDE SEQUENCE [LARGE SCALE GENOMIC DNA]</scope>
    <source>
        <strain evidence="1">214</strain>
    </source>
</reference>
<dbReference type="EMBL" id="BPVZ01000044">
    <property type="protein sequence ID" value="GKV16029.1"/>
    <property type="molecule type" value="Genomic_DNA"/>
</dbReference>
<organism evidence="1 2">
    <name type="scientific">Rubroshorea leprosula</name>
    <dbReference type="NCBI Taxonomy" id="152421"/>
    <lineage>
        <taxon>Eukaryota</taxon>
        <taxon>Viridiplantae</taxon>
        <taxon>Streptophyta</taxon>
        <taxon>Embryophyta</taxon>
        <taxon>Tracheophyta</taxon>
        <taxon>Spermatophyta</taxon>
        <taxon>Magnoliopsida</taxon>
        <taxon>eudicotyledons</taxon>
        <taxon>Gunneridae</taxon>
        <taxon>Pentapetalae</taxon>
        <taxon>rosids</taxon>
        <taxon>malvids</taxon>
        <taxon>Malvales</taxon>
        <taxon>Dipterocarpaceae</taxon>
        <taxon>Rubroshorea</taxon>
    </lineage>
</organism>
<dbReference type="Proteomes" id="UP001054252">
    <property type="component" value="Unassembled WGS sequence"/>
</dbReference>
<protein>
    <submittedName>
        <fullName evidence="1">Uncharacterized protein</fullName>
    </submittedName>
</protein>
<gene>
    <name evidence="1" type="ORF">SLEP1_g26740</name>
</gene>
<sequence>MDIDSYSIPKGLSKGIIRLISSFEEEPDWTIRLNAYEKFLNMKGTQIICLCIPTTD</sequence>
<keyword evidence="2" id="KW-1185">Reference proteome</keyword>